<evidence type="ECO:0000256" key="2">
    <source>
        <dbReference type="ARBA" id="ARBA00010742"/>
    </source>
</evidence>
<keyword evidence="6" id="KW-1185">Reference proteome</keyword>
<dbReference type="Gene3D" id="3.40.190.10">
    <property type="entry name" value="Periplasmic binding protein-like II"/>
    <property type="match status" value="2"/>
</dbReference>
<evidence type="ECO:0000256" key="1">
    <source>
        <dbReference type="ARBA" id="ARBA00004418"/>
    </source>
</evidence>
<dbReference type="PANTHER" id="PTHR30024">
    <property type="entry name" value="ALIPHATIC SULFONATES-BINDING PROTEIN-RELATED"/>
    <property type="match status" value="1"/>
</dbReference>
<dbReference type="Pfam" id="PF09084">
    <property type="entry name" value="NMT1"/>
    <property type="match status" value="1"/>
</dbReference>
<reference evidence="5 6" key="1">
    <citation type="submission" date="2021-03" db="EMBL/GenBank/DDBJ databases">
        <title>The complete genome sequence of Acetobacter suratthaniensis TBRC 1719.</title>
        <authorList>
            <person name="Charoenyingcharoen P."/>
            <person name="Yukphan P."/>
        </authorList>
    </citation>
    <scope>NUCLEOTIDE SEQUENCE [LARGE SCALE GENOMIC DNA]</scope>
    <source>
        <strain evidence="5 6">TBRC 1719</strain>
    </source>
</reference>
<evidence type="ECO:0000259" key="4">
    <source>
        <dbReference type="Pfam" id="PF09084"/>
    </source>
</evidence>
<dbReference type="InterPro" id="IPR015168">
    <property type="entry name" value="SsuA/THI5"/>
</dbReference>
<gene>
    <name evidence="5" type="ORF">J2D75_11575</name>
</gene>
<proteinExistence type="inferred from homology"/>
<sequence>MTISASPQPPCKHERSPLRIGVHPANLHLTLAAAWDMQFDSLDVEFVRYDGGSQSADVLSLGQIDVCGTSSPQPLFAAAKGLDVILLAASAPRRLDGSIVVRADSPVWSLQDLVGRKIGLAQKSFQIYLLVQALEKAGLSLDDITICDVMPGAGLAVLQQGSIDALVTLAPYQDYAMTIGNMRLLEGSEALIPNRSIFWTLGERQLSAYARASFFDGLERLGREVPQDVARASYILAADAAGSVLRKSWQRAILARDWSIHHINTTILRELQDEADILFRHGVLERSIDLME</sequence>
<keyword evidence="3" id="KW-0732">Signal</keyword>
<evidence type="ECO:0000313" key="5">
    <source>
        <dbReference type="EMBL" id="MBO1329110.1"/>
    </source>
</evidence>
<dbReference type="RefSeq" id="WP_207854977.1">
    <property type="nucleotide sequence ID" value="NZ_JAFVMG010000014.1"/>
</dbReference>
<protein>
    <submittedName>
        <fullName evidence="5">ABC transporter substrate-binding protein</fullName>
    </submittedName>
</protein>
<organism evidence="5 6">
    <name type="scientific">Acetobacter suratthaniensis</name>
    <dbReference type="NCBI Taxonomy" id="1502841"/>
    <lineage>
        <taxon>Bacteria</taxon>
        <taxon>Pseudomonadati</taxon>
        <taxon>Pseudomonadota</taxon>
        <taxon>Alphaproteobacteria</taxon>
        <taxon>Acetobacterales</taxon>
        <taxon>Acetobacteraceae</taxon>
        <taxon>Acetobacter</taxon>
    </lineage>
</organism>
<comment type="similarity">
    <text evidence="2">Belongs to the bacterial solute-binding protein SsuA/TauA family.</text>
</comment>
<name>A0ABS3LP00_9PROT</name>
<comment type="caution">
    <text evidence="5">The sequence shown here is derived from an EMBL/GenBank/DDBJ whole genome shotgun (WGS) entry which is preliminary data.</text>
</comment>
<dbReference type="SUPFAM" id="SSF53850">
    <property type="entry name" value="Periplasmic binding protein-like II"/>
    <property type="match status" value="1"/>
</dbReference>
<evidence type="ECO:0000256" key="3">
    <source>
        <dbReference type="ARBA" id="ARBA00022729"/>
    </source>
</evidence>
<feature type="domain" description="SsuA/THI5-like" evidence="4">
    <location>
        <begin position="42"/>
        <end position="169"/>
    </location>
</feature>
<dbReference type="EMBL" id="JAFVMG010000014">
    <property type="protein sequence ID" value="MBO1329110.1"/>
    <property type="molecule type" value="Genomic_DNA"/>
</dbReference>
<accession>A0ABS3LP00</accession>
<dbReference type="Proteomes" id="UP000664399">
    <property type="component" value="Unassembled WGS sequence"/>
</dbReference>
<dbReference type="PANTHER" id="PTHR30024:SF47">
    <property type="entry name" value="TAURINE-BINDING PERIPLASMIC PROTEIN"/>
    <property type="match status" value="1"/>
</dbReference>
<evidence type="ECO:0000313" key="6">
    <source>
        <dbReference type="Proteomes" id="UP000664399"/>
    </source>
</evidence>
<comment type="subcellular location">
    <subcellularLocation>
        <location evidence="1">Periplasm</location>
    </subcellularLocation>
</comment>